<feature type="binding site" evidence="18">
    <location>
        <position position="156"/>
    </location>
    <ligand>
        <name>(6S)-NADPHX</name>
        <dbReference type="ChEBI" id="CHEBI:64076"/>
    </ligand>
</feature>
<dbReference type="InterPro" id="IPR000631">
    <property type="entry name" value="CARKD"/>
</dbReference>
<dbReference type="InterPro" id="IPR036652">
    <property type="entry name" value="YjeF_N_dom_sf"/>
</dbReference>
<keyword evidence="13" id="KW-0511">Multifunctional enzyme</keyword>
<comment type="catalytic activity">
    <reaction evidence="15 17 19">
        <text>(6S)-NADHX + ADP = AMP + phosphate + NADH + H(+)</text>
        <dbReference type="Rhea" id="RHEA:32223"/>
        <dbReference type="ChEBI" id="CHEBI:15378"/>
        <dbReference type="ChEBI" id="CHEBI:43474"/>
        <dbReference type="ChEBI" id="CHEBI:57945"/>
        <dbReference type="ChEBI" id="CHEBI:64074"/>
        <dbReference type="ChEBI" id="CHEBI:456215"/>
        <dbReference type="ChEBI" id="CHEBI:456216"/>
        <dbReference type="EC" id="4.2.1.136"/>
    </reaction>
</comment>
<dbReference type="PROSITE" id="PS51383">
    <property type="entry name" value="YJEF_C_3"/>
    <property type="match status" value="1"/>
</dbReference>
<feature type="binding site" evidence="18">
    <location>
        <position position="159"/>
    </location>
    <ligand>
        <name>K(+)</name>
        <dbReference type="ChEBI" id="CHEBI:29103"/>
    </ligand>
</feature>
<evidence type="ECO:0000256" key="1">
    <source>
        <dbReference type="ARBA" id="ARBA00000013"/>
    </source>
</evidence>
<feature type="binding site" evidence="18">
    <location>
        <begin position="52"/>
        <end position="56"/>
    </location>
    <ligand>
        <name>(6S)-NADPHX</name>
        <dbReference type="ChEBI" id="CHEBI:64076"/>
    </ligand>
</feature>
<comment type="similarity">
    <text evidence="4 19">In the C-terminal section; belongs to the NnrD/CARKD family.</text>
</comment>
<evidence type="ECO:0000259" key="21">
    <source>
        <dbReference type="PROSITE" id="PS51385"/>
    </source>
</evidence>
<dbReference type="CDD" id="cd01171">
    <property type="entry name" value="YXKO-related"/>
    <property type="match status" value="1"/>
</dbReference>
<feature type="domain" description="YjeF N-terminal" evidence="21">
    <location>
        <begin position="4"/>
        <end position="202"/>
    </location>
</feature>
<dbReference type="Gene3D" id="3.40.1190.20">
    <property type="match status" value="1"/>
</dbReference>
<evidence type="ECO:0000259" key="20">
    <source>
        <dbReference type="PROSITE" id="PS51383"/>
    </source>
</evidence>
<proteinExistence type="inferred from homology"/>
<dbReference type="InterPro" id="IPR029056">
    <property type="entry name" value="Ribokinase-like"/>
</dbReference>
<evidence type="ECO:0000256" key="17">
    <source>
        <dbReference type="HAMAP-Rule" id="MF_01965"/>
    </source>
</evidence>
<dbReference type="EC" id="4.2.1.136" evidence="19"/>
<comment type="similarity">
    <text evidence="18">Belongs to the NnrE/AIBP family.</text>
</comment>
<feature type="binding site" evidence="17">
    <location>
        <position position="406"/>
    </location>
    <ligand>
        <name>AMP</name>
        <dbReference type="ChEBI" id="CHEBI:456215"/>
    </ligand>
</feature>
<sequence length="467" mass="50814">MNEIDSLEMAVIDRNAEYWGVEPWELMEEAGRKVASEIESNRSVTLFCGKGNNGGDGFVAARYLFEKECDVKVVLVGKERSIGTDVARDNWLKLKNLDVTLIEGPRKEFYNDLEITSDVVVDAILGVGIKGRLREPVKSAVQAINRAKKSRIVSVDVPTGIDPDTGKGYGVKSDTTITFHKKKKGLNKAKLVDIGIPDKAETHVGPGDLFFLPKRKENSHKGENGRLMVIGGEEYTGAPALSALAALRSGCDLPVIYTKGNKDTISGFSPNLIVRDIKSFDSDKIYKSSSKFDAALIGPGLGRNSESMEEIRRLIDKLDIKKVLDADALHACKKTKTLLRKSIITPHSGEFESLFGKKPSKQLIKEFADQYNCIILKKGKNDIISNGDTIKINESGNAGMTVGGTGDILAGVVSSLVARKDYDFRLTAAASFIVGKAGDQIKKDLGVDGIIATDLLKEIPKVRAEQV</sequence>
<dbReference type="GO" id="GO:0052855">
    <property type="term" value="F:ADP-dependent NAD(P)H-hydrate dehydratase activity"/>
    <property type="evidence" value="ECO:0007669"/>
    <property type="project" value="UniProtKB-UniRule"/>
</dbReference>
<evidence type="ECO:0000256" key="14">
    <source>
        <dbReference type="ARBA" id="ARBA00025153"/>
    </source>
</evidence>
<evidence type="ECO:0000313" key="23">
    <source>
        <dbReference type="Proteomes" id="UP000185744"/>
    </source>
</evidence>
<dbReference type="Pfam" id="PF03853">
    <property type="entry name" value="YjeF_N"/>
    <property type="match status" value="1"/>
</dbReference>
<dbReference type="PANTHER" id="PTHR12592:SF0">
    <property type="entry name" value="ATP-DEPENDENT (S)-NAD(P)H-HYDRATE DEHYDRATASE"/>
    <property type="match status" value="1"/>
</dbReference>
<keyword evidence="23" id="KW-1185">Reference proteome</keyword>
<dbReference type="SUPFAM" id="SSF64153">
    <property type="entry name" value="YjeF N-terminal domain-like"/>
    <property type="match status" value="1"/>
</dbReference>
<keyword evidence="11 18" id="KW-0413">Isomerase</keyword>
<keyword evidence="10 17" id="KW-0520">NAD</keyword>
<dbReference type="HAMAP" id="MF_01965">
    <property type="entry name" value="NADHX_dehydratase"/>
    <property type="match status" value="1"/>
</dbReference>
<dbReference type="Pfam" id="PF01256">
    <property type="entry name" value="Carb_kinase"/>
    <property type="match status" value="1"/>
</dbReference>
<evidence type="ECO:0000256" key="4">
    <source>
        <dbReference type="ARBA" id="ARBA00009524"/>
    </source>
</evidence>
<dbReference type="HAMAP" id="MF_01966">
    <property type="entry name" value="NADHX_epimerase"/>
    <property type="match status" value="1"/>
</dbReference>
<gene>
    <name evidence="17" type="primary">nnrD</name>
    <name evidence="18" type="synonym">nnrE</name>
    <name evidence="22" type="ORF">BTN85_0292</name>
</gene>
<keyword evidence="7 17" id="KW-0067">ATP-binding</keyword>
<evidence type="ECO:0000256" key="12">
    <source>
        <dbReference type="ARBA" id="ARBA00023239"/>
    </source>
</evidence>
<comment type="similarity">
    <text evidence="3 19">In the N-terminal section; belongs to the NnrE/AIBP family.</text>
</comment>
<evidence type="ECO:0000256" key="13">
    <source>
        <dbReference type="ARBA" id="ARBA00023268"/>
    </source>
</evidence>
<dbReference type="InParanoid" id="A0A1Q6DU10"/>
<dbReference type="STRING" id="1903181.BTN85_0292"/>
<comment type="cofactor">
    <cofactor evidence="18 19">
        <name>K(+)</name>
        <dbReference type="ChEBI" id="CHEBI:29103"/>
    </cofactor>
    <text evidence="18 19">Binds 1 potassium ion per subunit.</text>
</comment>
<dbReference type="GO" id="GO:0052856">
    <property type="term" value="F:NAD(P)HX epimerase activity"/>
    <property type="evidence" value="ECO:0007669"/>
    <property type="project" value="UniProtKB-UniRule"/>
</dbReference>
<evidence type="ECO:0000256" key="2">
    <source>
        <dbReference type="ARBA" id="ARBA00000909"/>
    </source>
</evidence>
<dbReference type="GO" id="GO:0005524">
    <property type="term" value="F:ATP binding"/>
    <property type="evidence" value="ECO:0007669"/>
    <property type="project" value="UniProtKB-UniRule"/>
</dbReference>
<evidence type="ECO:0000256" key="11">
    <source>
        <dbReference type="ARBA" id="ARBA00023235"/>
    </source>
</evidence>
<organism evidence="22 23">
    <name type="scientific">Methanohalarchaeum thermophilum</name>
    <dbReference type="NCBI Taxonomy" id="1903181"/>
    <lineage>
        <taxon>Archaea</taxon>
        <taxon>Methanobacteriati</taxon>
        <taxon>Methanobacteriota</taxon>
        <taxon>Methanonatronarchaeia</taxon>
        <taxon>Methanonatronarchaeales</taxon>
        <taxon>Methanonatronarchaeaceae</taxon>
        <taxon>Candidatus Methanohalarchaeum</taxon>
    </lineage>
</organism>
<feature type="binding site" evidence="17">
    <location>
        <position position="300"/>
    </location>
    <ligand>
        <name>(6S)-NADPHX</name>
        <dbReference type="ChEBI" id="CHEBI:64076"/>
    </ligand>
</feature>
<dbReference type="NCBIfam" id="TIGR00197">
    <property type="entry name" value="yjeF_nterm"/>
    <property type="match status" value="1"/>
</dbReference>
<keyword evidence="5 18" id="KW-0479">Metal-binding</keyword>
<evidence type="ECO:0000256" key="5">
    <source>
        <dbReference type="ARBA" id="ARBA00022723"/>
    </source>
</evidence>
<dbReference type="InterPro" id="IPR004443">
    <property type="entry name" value="YjeF_N_dom"/>
</dbReference>
<dbReference type="FunCoup" id="A0A1Q6DU10">
    <property type="interactions" value="3"/>
</dbReference>
<feature type="binding site" evidence="18">
    <location>
        <begin position="126"/>
        <end position="132"/>
    </location>
    <ligand>
        <name>(6S)-NADPHX</name>
        <dbReference type="ChEBI" id="CHEBI:64076"/>
    </ligand>
</feature>
<evidence type="ECO:0000256" key="10">
    <source>
        <dbReference type="ARBA" id="ARBA00023027"/>
    </source>
</evidence>
<comment type="caution">
    <text evidence="17">Lacks conserved residue(s) required for the propagation of feature annotation.</text>
</comment>
<evidence type="ECO:0000256" key="9">
    <source>
        <dbReference type="ARBA" id="ARBA00022958"/>
    </source>
</evidence>
<dbReference type="PROSITE" id="PS51385">
    <property type="entry name" value="YJEF_N"/>
    <property type="match status" value="1"/>
</dbReference>
<comment type="catalytic activity">
    <reaction evidence="1 18 19">
        <text>(6R)-NADHX = (6S)-NADHX</text>
        <dbReference type="Rhea" id="RHEA:32215"/>
        <dbReference type="ChEBI" id="CHEBI:64074"/>
        <dbReference type="ChEBI" id="CHEBI:64075"/>
        <dbReference type="EC" id="5.1.99.6"/>
    </reaction>
</comment>
<feature type="binding site" evidence="18">
    <location>
        <position position="122"/>
    </location>
    <ligand>
        <name>K(+)</name>
        <dbReference type="ChEBI" id="CHEBI:29103"/>
    </ligand>
</feature>
<feature type="binding site" evidence="17">
    <location>
        <position position="407"/>
    </location>
    <ligand>
        <name>(6S)-NADPHX</name>
        <dbReference type="ChEBI" id="CHEBI:64076"/>
    </ligand>
</feature>
<evidence type="ECO:0000256" key="3">
    <source>
        <dbReference type="ARBA" id="ARBA00006001"/>
    </source>
</evidence>
<keyword evidence="12 17" id="KW-0456">Lyase</keyword>
<accession>A0A1Q6DU10</accession>
<reference evidence="22" key="1">
    <citation type="submission" date="2016-12" db="EMBL/GenBank/DDBJ databases">
        <title>Discovery of methanogenic haloarchaea.</title>
        <authorList>
            <person name="Sorokin D.Y."/>
            <person name="Makarova K.S."/>
            <person name="Abbas B."/>
            <person name="Ferrer M."/>
            <person name="Golyshin P.N."/>
        </authorList>
    </citation>
    <scope>NUCLEOTIDE SEQUENCE [LARGE SCALE GENOMIC DNA]</scope>
    <source>
        <strain evidence="22">HMET1</strain>
    </source>
</reference>
<comment type="cofactor">
    <cofactor evidence="17">
        <name>Mg(2+)</name>
        <dbReference type="ChEBI" id="CHEBI:18420"/>
    </cofactor>
</comment>
<comment type="similarity">
    <text evidence="17">Belongs to the NnrD/CARKD family.</text>
</comment>
<protein>
    <recommendedName>
        <fullName evidence="19">Bifunctional NAD(P)H-hydrate repair enzyme</fullName>
    </recommendedName>
    <alternativeName>
        <fullName evidence="19">Nicotinamide nucleotide repair protein</fullName>
    </alternativeName>
    <domain>
        <recommendedName>
            <fullName evidence="19">ADP-dependent (S)-NAD(P)H-hydrate dehydratase</fullName>
            <ecNumber evidence="19">4.2.1.136</ecNumber>
        </recommendedName>
        <alternativeName>
            <fullName evidence="19">ADP-dependent NAD(P)HX dehydratase</fullName>
        </alternativeName>
    </domain>
    <domain>
        <recommendedName>
            <fullName evidence="19">NAD(P)H-hydrate epimerase</fullName>
            <ecNumber evidence="19">5.1.99.6</ecNumber>
        </recommendedName>
    </domain>
</protein>
<evidence type="ECO:0000256" key="6">
    <source>
        <dbReference type="ARBA" id="ARBA00022741"/>
    </source>
</evidence>
<comment type="catalytic activity">
    <reaction evidence="16 17 19">
        <text>(6S)-NADPHX + ADP = AMP + phosphate + NADPH + H(+)</text>
        <dbReference type="Rhea" id="RHEA:32235"/>
        <dbReference type="ChEBI" id="CHEBI:15378"/>
        <dbReference type="ChEBI" id="CHEBI:43474"/>
        <dbReference type="ChEBI" id="CHEBI:57783"/>
        <dbReference type="ChEBI" id="CHEBI:64076"/>
        <dbReference type="ChEBI" id="CHEBI:456215"/>
        <dbReference type="ChEBI" id="CHEBI:456216"/>
        <dbReference type="EC" id="4.2.1.136"/>
    </reaction>
</comment>
<dbReference type="PIRSF" id="PIRSF017184">
    <property type="entry name" value="Nnr"/>
    <property type="match status" value="1"/>
</dbReference>
<evidence type="ECO:0000256" key="8">
    <source>
        <dbReference type="ARBA" id="ARBA00022857"/>
    </source>
</evidence>
<feature type="binding site" evidence="18">
    <location>
        <position position="53"/>
    </location>
    <ligand>
        <name>K(+)</name>
        <dbReference type="ChEBI" id="CHEBI:29103"/>
    </ligand>
</feature>
<comment type="caution">
    <text evidence="22">The sequence shown here is derived from an EMBL/GenBank/DDBJ whole genome shotgun (WGS) entry which is preliminary data.</text>
</comment>
<comment type="catalytic activity">
    <reaction evidence="2 18 19">
        <text>(6R)-NADPHX = (6S)-NADPHX</text>
        <dbReference type="Rhea" id="RHEA:32227"/>
        <dbReference type="ChEBI" id="CHEBI:64076"/>
        <dbReference type="ChEBI" id="CHEBI:64077"/>
        <dbReference type="EC" id="5.1.99.6"/>
    </reaction>
</comment>
<keyword evidence="8 17" id="KW-0521">NADP</keyword>
<feature type="binding site" evidence="17">
    <location>
        <position position="347"/>
    </location>
    <ligand>
        <name>(6S)-NADPHX</name>
        <dbReference type="ChEBI" id="CHEBI:64076"/>
    </ligand>
</feature>
<keyword evidence="9 18" id="KW-0630">Potassium</keyword>
<keyword evidence="6 17" id="KW-0547">Nucleotide-binding</keyword>
<evidence type="ECO:0000256" key="18">
    <source>
        <dbReference type="HAMAP-Rule" id="MF_01966"/>
    </source>
</evidence>
<evidence type="ECO:0000256" key="16">
    <source>
        <dbReference type="ARBA" id="ARBA00049209"/>
    </source>
</evidence>
<dbReference type="SUPFAM" id="SSF53613">
    <property type="entry name" value="Ribokinase-like"/>
    <property type="match status" value="1"/>
</dbReference>
<evidence type="ECO:0000256" key="19">
    <source>
        <dbReference type="PIRNR" id="PIRNR017184"/>
    </source>
</evidence>
<evidence type="ECO:0000256" key="7">
    <source>
        <dbReference type="ARBA" id="ARBA00022840"/>
    </source>
</evidence>
<dbReference type="GO" id="GO:0046872">
    <property type="term" value="F:metal ion binding"/>
    <property type="evidence" value="ECO:0007669"/>
    <property type="project" value="UniProtKB-UniRule"/>
</dbReference>
<feature type="domain" description="YjeF C-terminal" evidence="20">
    <location>
        <begin position="204"/>
        <end position="466"/>
    </location>
</feature>
<dbReference type="Proteomes" id="UP000185744">
    <property type="component" value="Unassembled WGS sequence"/>
</dbReference>
<dbReference type="InterPro" id="IPR030677">
    <property type="entry name" value="Nnr"/>
</dbReference>
<evidence type="ECO:0000256" key="15">
    <source>
        <dbReference type="ARBA" id="ARBA00048238"/>
    </source>
</evidence>
<dbReference type="Gene3D" id="3.40.50.10260">
    <property type="entry name" value="YjeF N-terminal domain"/>
    <property type="match status" value="1"/>
</dbReference>
<comment type="function">
    <text evidence="14 19">Bifunctional enzyme that catalyzes the epimerization of the S- and R-forms of NAD(P)HX and the dehydration of the S-form of NAD(P)HX at the expense of ADP, which is converted to AMP. This allows the repair of both epimers of NAD(P)HX, a damaged form of NAD(P)H that is a result of enzymatic or heat-dependent hydration.</text>
</comment>
<dbReference type="AlphaFoldDB" id="A0A1Q6DU10"/>
<comment type="function">
    <text evidence="17">Catalyzes the dehydration of the S-form of NAD(P)HX at the expense of ADP, which is converted to AMP. Together with NAD(P)HX epimerase, which catalyzes the epimerization of the S- and R-forms, the enzyme allows the repair of both epimers of NAD(P)HX, a damaged form of NAD(P)H that is a result of enzymatic or heat-dependent hydration.</text>
</comment>
<dbReference type="GO" id="GO:0046496">
    <property type="term" value="P:nicotinamide nucleotide metabolic process"/>
    <property type="evidence" value="ECO:0007669"/>
    <property type="project" value="UniProtKB-UniRule"/>
</dbReference>
<comment type="function">
    <text evidence="18">Catalyzes the epimerization of the S- and R-forms of NAD(P)HX, a damaged form of NAD(P)H that is a result of enzymatic or heat-dependent hydration. This is a prerequisite for the S-specific NAD(P)H-hydrate dehydratase to allow the repair of both epimers of NAD(P)HX.</text>
</comment>
<dbReference type="EMBL" id="MSDW01000001">
    <property type="protein sequence ID" value="OKY77818.1"/>
    <property type="molecule type" value="Genomic_DNA"/>
</dbReference>
<feature type="binding site" evidence="17">
    <location>
        <position position="238"/>
    </location>
    <ligand>
        <name>(6S)-NADPHX</name>
        <dbReference type="ChEBI" id="CHEBI:64076"/>
    </ligand>
</feature>
<dbReference type="PANTHER" id="PTHR12592">
    <property type="entry name" value="ATP-DEPENDENT (S)-NAD(P)H-HYDRATE DEHYDRATASE FAMILY MEMBER"/>
    <property type="match status" value="1"/>
</dbReference>
<comment type="subunit">
    <text evidence="17">Homotetramer.</text>
</comment>
<dbReference type="NCBIfam" id="TIGR00196">
    <property type="entry name" value="yjeF_cterm"/>
    <property type="match status" value="1"/>
</dbReference>
<dbReference type="EC" id="5.1.99.6" evidence="19"/>
<name>A0A1Q6DU10_METT1</name>
<dbReference type="GO" id="GO:0110051">
    <property type="term" value="P:metabolite repair"/>
    <property type="evidence" value="ECO:0007669"/>
    <property type="project" value="TreeGrafter"/>
</dbReference>
<evidence type="ECO:0000313" key="22">
    <source>
        <dbReference type="EMBL" id="OKY77818.1"/>
    </source>
</evidence>